<dbReference type="GO" id="GO:0009011">
    <property type="term" value="F:alpha-1,4-glucan glucosyltransferase (ADP-glucose donor) activity"/>
    <property type="evidence" value="ECO:0007669"/>
    <property type="project" value="UniProtKB-UniRule"/>
</dbReference>
<evidence type="ECO:0000259" key="8">
    <source>
        <dbReference type="Pfam" id="PF00534"/>
    </source>
</evidence>
<dbReference type="EC" id="2.4.1.21" evidence="7"/>
<dbReference type="NCBIfam" id="TIGR02095">
    <property type="entry name" value="glgA"/>
    <property type="match status" value="1"/>
</dbReference>
<gene>
    <name evidence="7" type="primary">glgA</name>
    <name evidence="10" type="ORF">A2721_02800</name>
</gene>
<dbReference type="Gene3D" id="3.40.50.2000">
    <property type="entry name" value="Glycogen Phosphorylase B"/>
    <property type="match status" value="2"/>
</dbReference>
<dbReference type="CDD" id="cd03791">
    <property type="entry name" value="GT5_Glycogen_synthase_DULL1-like"/>
    <property type="match status" value="1"/>
</dbReference>
<evidence type="ECO:0000313" key="10">
    <source>
        <dbReference type="EMBL" id="OGG19432.1"/>
    </source>
</evidence>
<evidence type="ECO:0000256" key="5">
    <source>
        <dbReference type="ARBA" id="ARBA00022679"/>
    </source>
</evidence>
<reference evidence="10 11" key="1">
    <citation type="journal article" date="2016" name="Nat. Commun.">
        <title>Thousands of microbial genomes shed light on interconnected biogeochemical processes in an aquifer system.</title>
        <authorList>
            <person name="Anantharaman K."/>
            <person name="Brown C.T."/>
            <person name="Hug L.A."/>
            <person name="Sharon I."/>
            <person name="Castelle C.J."/>
            <person name="Probst A.J."/>
            <person name="Thomas B.C."/>
            <person name="Singh A."/>
            <person name="Wilkins M.J."/>
            <person name="Karaoz U."/>
            <person name="Brodie E.L."/>
            <person name="Williams K.H."/>
            <person name="Hubbard S.S."/>
            <person name="Banfield J.F."/>
        </authorList>
    </citation>
    <scope>NUCLEOTIDE SEQUENCE [LARGE SCALE GENOMIC DNA]</scope>
</reference>
<feature type="domain" description="Starch synthase catalytic" evidence="9">
    <location>
        <begin position="7"/>
        <end position="253"/>
    </location>
</feature>
<evidence type="ECO:0000256" key="7">
    <source>
        <dbReference type="HAMAP-Rule" id="MF_00484"/>
    </source>
</evidence>
<name>A0A1F6A4R8_9BACT</name>
<evidence type="ECO:0000256" key="2">
    <source>
        <dbReference type="ARBA" id="ARBA00002764"/>
    </source>
</evidence>
<dbReference type="SUPFAM" id="SSF53756">
    <property type="entry name" value="UDP-Glycosyltransferase/glycogen phosphorylase"/>
    <property type="match status" value="1"/>
</dbReference>
<dbReference type="Pfam" id="PF00534">
    <property type="entry name" value="Glycos_transf_1"/>
    <property type="match status" value="1"/>
</dbReference>
<comment type="caution">
    <text evidence="10">The sequence shown here is derived from an EMBL/GenBank/DDBJ whole genome shotgun (WGS) entry which is preliminary data.</text>
</comment>
<dbReference type="PANTHER" id="PTHR45825:SF11">
    <property type="entry name" value="ALPHA AMYLASE DOMAIN-CONTAINING PROTEIN"/>
    <property type="match status" value="1"/>
</dbReference>
<evidence type="ECO:0000256" key="1">
    <source>
        <dbReference type="ARBA" id="ARBA00001478"/>
    </source>
</evidence>
<dbReference type="STRING" id="1798381.A2721_02800"/>
<sequence length="509" mass="57990">MTKSPLKVLFLSAEVSPFSSVGGLSQVAHFLPSELLRRGYDVRIFTPKYGTINEGQFPMKMVASGMKVPTGEVEDSGQPTELICNIKSFAEAKKGRPTTYFLENMEYFEKRANVYGYSDDHIRFALLSRGALEFIKQGYFMPDVVHVNDWHTSYFANYLREDAETDKTLGEVATLLSLHNLHQGVFDFEHATEMDFDDGKSRLQPFFSDRFIKQNPLKRGIIYADVVNTVSENYAHEILTEEYGRGLQNLLKELRGKLFGVLNGLDYTDFNPLTDKAIKKNFSSKKMELRAENKLDLQRQFGLEEKPEKPLLCFWGRVDLQKGANLISETILFILDELDVQFVIVGPPEDYFRDFFSKLEKGYPGQVGTHLMFDRQMVRRLAAGGDMLVMPSKYEPGGIVALEAMHYGCVPVVRATGGLADSVVDYDAGRNVGTGFTFKKFTREGFLVAIVRAMETYRNKAEWNKIIRRAMETDFSWSHTAEKYMDLYNRAVEFRKEALSGKLDGGRNR</sequence>
<evidence type="ECO:0000259" key="9">
    <source>
        <dbReference type="Pfam" id="PF08323"/>
    </source>
</evidence>
<evidence type="ECO:0000313" key="11">
    <source>
        <dbReference type="Proteomes" id="UP000177871"/>
    </source>
</evidence>
<organism evidence="10 11">
    <name type="scientific">Candidatus Gottesmanbacteria bacterium RIFCSPHIGHO2_01_FULL_47_48</name>
    <dbReference type="NCBI Taxonomy" id="1798381"/>
    <lineage>
        <taxon>Bacteria</taxon>
        <taxon>Candidatus Gottesmaniibacteriota</taxon>
    </lineage>
</organism>
<evidence type="ECO:0000256" key="3">
    <source>
        <dbReference type="ARBA" id="ARBA00010281"/>
    </source>
</evidence>
<proteinExistence type="inferred from homology"/>
<comment type="pathway">
    <text evidence="7">Glycan biosynthesis; glycogen biosynthesis.</text>
</comment>
<keyword evidence="6 7" id="KW-0320">Glycogen biosynthesis</keyword>
<keyword evidence="4 7" id="KW-0328">Glycosyltransferase</keyword>
<dbReference type="InterPro" id="IPR001296">
    <property type="entry name" value="Glyco_trans_1"/>
</dbReference>
<evidence type="ECO:0000256" key="4">
    <source>
        <dbReference type="ARBA" id="ARBA00022676"/>
    </source>
</evidence>
<comment type="caution">
    <text evidence="7">Lacks conserved residue(s) required for the propagation of feature annotation.</text>
</comment>
<feature type="domain" description="Glycosyl transferase family 1" evidence="8">
    <location>
        <begin position="303"/>
        <end position="464"/>
    </location>
</feature>
<dbReference type="UniPathway" id="UPA00164"/>
<dbReference type="GO" id="GO:0004373">
    <property type="term" value="F:alpha-1,4-glucan glucosyltransferase (UDP-glucose donor) activity"/>
    <property type="evidence" value="ECO:0007669"/>
    <property type="project" value="InterPro"/>
</dbReference>
<accession>A0A1F6A4R8</accession>
<dbReference type="InterPro" id="IPR011835">
    <property type="entry name" value="GS/SS"/>
</dbReference>
<dbReference type="InterPro" id="IPR013534">
    <property type="entry name" value="Starch_synth_cat_dom"/>
</dbReference>
<dbReference type="AlphaFoldDB" id="A0A1F6A4R8"/>
<comment type="function">
    <text evidence="2 7">Synthesizes alpha-1,4-glucan chains using ADP-glucose.</text>
</comment>
<comment type="similarity">
    <text evidence="3 7">Belongs to the glycosyltransferase 1 family. Bacterial/plant glycogen synthase subfamily.</text>
</comment>
<dbReference type="HAMAP" id="MF_00484">
    <property type="entry name" value="Glycogen_synth"/>
    <property type="match status" value="1"/>
</dbReference>
<dbReference type="Pfam" id="PF08323">
    <property type="entry name" value="Glyco_transf_5"/>
    <property type="match status" value="1"/>
</dbReference>
<comment type="catalytic activity">
    <reaction evidence="1 7">
        <text>[(1-&gt;4)-alpha-D-glucosyl](n) + ADP-alpha-D-glucose = [(1-&gt;4)-alpha-D-glucosyl](n+1) + ADP + H(+)</text>
        <dbReference type="Rhea" id="RHEA:18189"/>
        <dbReference type="Rhea" id="RHEA-COMP:9584"/>
        <dbReference type="Rhea" id="RHEA-COMP:9587"/>
        <dbReference type="ChEBI" id="CHEBI:15378"/>
        <dbReference type="ChEBI" id="CHEBI:15444"/>
        <dbReference type="ChEBI" id="CHEBI:57498"/>
        <dbReference type="ChEBI" id="CHEBI:456216"/>
        <dbReference type="EC" id="2.4.1.21"/>
    </reaction>
</comment>
<dbReference type="PANTHER" id="PTHR45825">
    <property type="entry name" value="GRANULE-BOUND STARCH SYNTHASE 1, CHLOROPLASTIC/AMYLOPLASTIC"/>
    <property type="match status" value="1"/>
</dbReference>
<dbReference type="Proteomes" id="UP000177871">
    <property type="component" value="Unassembled WGS sequence"/>
</dbReference>
<protein>
    <recommendedName>
        <fullName evidence="7">Glycogen synthase</fullName>
        <ecNumber evidence="7">2.4.1.21</ecNumber>
    </recommendedName>
    <alternativeName>
        <fullName evidence="7">Starch [bacterial glycogen] synthase</fullName>
    </alternativeName>
</protein>
<dbReference type="GO" id="GO:0005978">
    <property type="term" value="P:glycogen biosynthetic process"/>
    <property type="evidence" value="ECO:0007669"/>
    <property type="project" value="UniProtKB-UniRule"/>
</dbReference>
<evidence type="ECO:0000256" key="6">
    <source>
        <dbReference type="ARBA" id="ARBA00023056"/>
    </source>
</evidence>
<dbReference type="EMBL" id="MFJK01000007">
    <property type="protein sequence ID" value="OGG19432.1"/>
    <property type="molecule type" value="Genomic_DNA"/>
</dbReference>
<keyword evidence="5 7" id="KW-0808">Transferase</keyword>